<organism evidence="1 2">
    <name type="scientific">Cellulomonas aerilata</name>
    <dbReference type="NCBI Taxonomy" id="515326"/>
    <lineage>
        <taxon>Bacteria</taxon>
        <taxon>Bacillati</taxon>
        <taxon>Actinomycetota</taxon>
        <taxon>Actinomycetes</taxon>
        <taxon>Micrococcales</taxon>
        <taxon>Cellulomonadaceae</taxon>
        <taxon>Cellulomonas</taxon>
    </lineage>
</organism>
<gene>
    <name evidence="1" type="ORF">CAE01nite_12740</name>
</gene>
<protein>
    <submittedName>
        <fullName evidence="1">Uncharacterized protein</fullName>
    </submittedName>
</protein>
<evidence type="ECO:0000313" key="1">
    <source>
        <dbReference type="EMBL" id="GEO33549.1"/>
    </source>
</evidence>
<reference evidence="1 2" key="1">
    <citation type="submission" date="2019-07" db="EMBL/GenBank/DDBJ databases">
        <title>Whole genome shotgun sequence of Cellulomonas aerilata NBRC 106308.</title>
        <authorList>
            <person name="Hosoyama A."/>
            <person name="Uohara A."/>
            <person name="Ohji S."/>
            <person name="Ichikawa N."/>
        </authorList>
    </citation>
    <scope>NUCLEOTIDE SEQUENCE [LARGE SCALE GENOMIC DNA]</scope>
    <source>
        <strain evidence="1 2">NBRC 106308</strain>
    </source>
</reference>
<dbReference type="AlphaFoldDB" id="A0A512DAQ1"/>
<name>A0A512DAQ1_9CELL</name>
<comment type="caution">
    <text evidence="1">The sequence shown here is derived from an EMBL/GenBank/DDBJ whole genome shotgun (WGS) entry which is preliminary data.</text>
</comment>
<sequence>MVVTPGVGAVAAGYDRPPAGTDDAVSPRVSCIDRMSTTMRGRLAAIGSEPRSWHPGTQIGLGMATGPAAISREISAKGRCNGVGIHGSTSRM</sequence>
<proteinExistence type="predicted"/>
<dbReference type="Proteomes" id="UP000321181">
    <property type="component" value="Unassembled WGS sequence"/>
</dbReference>
<keyword evidence="2" id="KW-1185">Reference proteome</keyword>
<dbReference type="EMBL" id="BJYY01000010">
    <property type="protein sequence ID" value="GEO33549.1"/>
    <property type="molecule type" value="Genomic_DNA"/>
</dbReference>
<evidence type="ECO:0000313" key="2">
    <source>
        <dbReference type="Proteomes" id="UP000321181"/>
    </source>
</evidence>
<accession>A0A512DAQ1</accession>